<dbReference type="AlphaFoldDB" id="A0A699ZNC1"/>
<evidence type="ECO:0000313" key="8">
    <source>
        <dbReference type="EMBL" id="GFH21139.1"/>
    </source>
</evidence>
<evidence type="ECO:0000256" key="6">
    <source>
        <dbReference type="ARBA" id="ARBA00023034"/>
    </source>
</evidence>
<dbReference type="Gene3D" id="3.30.450.70">
    <property type="match status" value="1"/>
</dbReference>
<evidence type="ECO:0000256" key="5">
    <source>
        <dbReference type="ARBA" id="ARBA00022892"/>
    </source>
</evidence>
<accession>A0A699ZNC1</accession>
<proteinExistence type="predicted"/>
<keyword evidence="5" id="KW-0931">ER-Golgi transport</keyword>
<comment type="caution">
    <text evidence="8">The sequence shown here is derived from an EMBL/GenBank/DDBJ whole genome shotgun (WGS) entry which is preliminary data.</text>
</comment>
<sequence>MSIYSMFVINKSGGCIFNKDFADTARLDLNDVLRMASIW</sequence>
<dbReference type="InterPro" id="IPR007233">
    <property type="entry name" value="TRAPPC"/>
</dbReference>
<evidence type="ECO:0000256" key="4">
    <source>
        <dbReference type="ARBA" id="ARBA00022824"/>
    </source>
</evidence>
<keyword evidence="3" id="KW-0813">Transport</keyword>
<dbReference type="EMBL" id="BLLF01001768">
    <property type="protein sequence ID" value="GFH21139.1"/>
    <property type="molecule type" value="Genomic_DNA"/>
</dbReference>
<evidence type="ECO:0000313" key="7">
    <source>
        <dbReference type="EMBL" id="GFH21138.1"/>
    </source>
</evidence>
<dbReference type="SUPFAM" id="SSF64356">
    <property type="entry name" value="SNARE-like"/>
    <property type="match status" value="1"/>
</dbReference>
<name>A0A699ZNC1_HAELA</name>
<protein>
    <submittedName>
        <fullName evidence="8">Component of TRAPP complex</fullName>
    </submittedName>
</protein>
<dbReference type="GO" id="GO:0005794">
    <property type="term" value="C:Golgi apparatus"/>
    <property type="evidence" value="ECO:0007669"/>
    <property type="project" value="UniProtKB-SubCell"/>
</dbReference>
<dbReference type="GO" id="GO:0030008">
    <property type="term" value="C:TRAPP complex"/>
    <property type="evidence" value="ECO:0007669"/>
    <property type="project" value="InterPro"/>
</dbReference>
<keyword evidence="4" id="KW-0256">Endoplasmic reticulum</keyword>
<dbReference type="GO" id="GO:0005783">
    <property type="term" value="C:endoplasmic reticulum"/>
    <property type="evidence" value="ECO:0007669"/>
    <property type="project" value="UniProtKB-SubCell"/>
</dbReference>
<organism evidence="8 9">
    <name type="scientific">Haematococcus lacustris</name>
    <name type="common">Green alga</name>
    <name type="synonym">Haematococcus pluvialis</name>
    <dbReference type="NCBI Taxonomy" id="44745"/>
    <lineage>
        <taxon>Eukaryota</taxon>
        <taxon>Viridiplantae</taxon>
        <taxon>Chlorophyta</taxon>
        <taxon>core chlorophytes</taxon>
        <taxon>Chlorophyceae</taxon>
        <taxon>CS clade</taxon>
        <taxon>Chlamydomonadales</taxon>
        <taxon>Haematococcaceae</taxon>
        <taxon>Haematococcus</taxon>
    </lineage>
</organism>
<dbReference type="EMBL" id="BLLF01001768">
    <property type="protein sequence ID" value="GFH21138.1"/>
    <property type="molecule type" value="Genomic_DNA"/>
</dbReference>
<keyword evidence="9" id="KW-1185">Reference proteome</keyword>
<dbReference type="Pfam" id="PF04099">
    <property type="entry name" value="Sybindin"/>
    <property type="match status" value="1"/>
</dbReference>
<dbReference type="GO" id="GO:0016192">
    <property type="term" value="P:vesicle-mediated transport"/>
    <property type="evidence" value="ECO:0007669"/>
    <property type="project" value="UniProtKB-KW"/>
</dbReference>
<dbReference type="InterPro" id="IPR011012">
    <property type="entry name" value="Longin-like_dom_sf"/>
</dbReference>
<reference evidence="8 9" key="1">
    <citation type="submission" date="2020-02" db="EMBL/GenBank/DDBJ databases">
        <title>Draft genome sequence of Haematococcus lacustris strain NIES-144.</title>
        <authorList>
            <person name="Morimoto D."/>
            <person name="Nakagawa S."/>
            <person name="Yoshida T."/>
            <person name="Sawayama S."/>
        </authorList>
    </citation>
    <scope>NUCLEOTIDE SEQUENCE [LARGE SCALE GENOMIC DNA]</scope>
    <source>
        <strain evidence="8 9">NIES-144</strain>
    </source>
</reference>
<gene>
    <name evidence="7" type="ORF">HaLaN_18380</name>
    <name evidence="8" type="ORF">HaLaN_18381</name>
</gene>
<evidence type="ECO:0000256" key="3">
    <source>
        <dbReference type="ARBA" id="ARBA00022448"/>
    </source>
</evidence>
<dbReference type="Proteomes" id="UP000485058">
    <property type="component" value="Unassembled WGS sequence"/>
</dbReference>
<feature type="non-terminal residue" evidence="8">
    <location>
        <position position="1"/>
    </location>
</feature>
<evidence type="ECO:0000313" key="9">
    <source>
        <dbReference type="Proteomes" id="UP000485058"/>
    </source>
</evidence>
<keyword evidence="6" id="KW-0333">Golgi apparatus</keyword>
<evidence type="ECO:0000256" key="1">
    <source>
        <dbReference type="ARBA" id="ARBA00004240"/>
    </source>
</evidence>
<evidence type="ECO:0000256" key="2">
    <source>
        <dbReference type="ARBA" id="ARBA00004555"/>
    </source>
</evidence>
<comment type="subcellular location">
    <subcellularLocation>
        <location evidence="1">Endoplasmic reticulum</location>
    </subcellularLocation>
    <subcellularLocation>
        <location evidence="2">Golgi apparatus</location>
    </subcellularLocation>
</comment>